<reference evidence="5 6" key="1">
    <citation type="submission" date="2021-04" db="EMBL/GenBank/DDBJ databases">
        <title>Ruania sp. nov., isolated from sandy soil of mangrove forest.</title>
        <authorList>
            <person name="Ge X."/>
            <person name="Huang R."/>
            <person name="Liu W."/>
        </authorList>
    </citation>
    <scope>NUCLEOTIDE SEQUENCE [LARGE SCALE GENOMIC DNA]</scope>
    <source>
        <strain evidence="5 6">N2-46</strain>
    </source>
</reference>
<comment type="similarity">
    <text evidence="1">Belongs to the NAD(P)-dependent epimerase/dehydratase family.</text>
</comment>
<dbReference type="Proteomes" id="UP000826651">
    <property type="component" value="Unassembled WGS sequence"/>
</dbReference>
<evidence type="ECO:0000259" key="4">
    <source>
        <dbReference type="Pfam" id="PF01370"/>
    </source>
</evidence>
<keyword evidence="2" id="KW-0560">Oxidoreductase</keyword>
<feature type="domain" description="NAD-dependent epimerase/dehydratase" evidence="4">
    <location>
        <begin position="5"/>
        <end position="167"/>
    </location>
</feature>
<proteinExistence type="inferred from homology"/>
<evidence type="ECO:0000256" key="1">
    <source>
        <dbReference type="ARBA" id="ARBA00007637"/>
    </source>
</evidence>
<accession>A0ABS7SF71</accession>
<sequence>MSLEIAVTGAAGVLGRYVVRAVTAAGHRPRTIDVRADSGVDVRADLRDYEAAARALERADAVVHLAAHPKPVADRPGMVYAENTTMSFNVLSAAADLGIAKVVVASSINAIGGEFSEIAGYDRFPVDFEQASQARDEYSLSKWVMEQQVRYFGRIHGDDRSMVCLRIHAVQPREVQLGAYERSPDRGRRNLWGYSPPEQTAAALVRACAAPLPGVHFGYLVATDNAMHADPRELVRRHWPDTPCDGRLTGVRGLFDTSFAEAELGWGP</sequence>
<gene>
    <name evidence="5" type="ORF">KCQ71_17380</name>
</gene>
<dbReference type="SUPFAM" id="SSF51735">
    <property type="entry name" value="NAD(P)-binding Rossmann-fold domains"/>
    <property type="match status" value="1"/>
</dbReference>
<organism evidence="5 6">
    <name type="scientific">Occultella gossypii</name>
    <dbReference type="NCBI Taxonomy" id="2800820"/>
    <lineage>
        <taxon>Bacteria</taxon>
        <taxon>Bacillati</taxon>
        <taxon>Actinomycetota</taxon>
        <taxon>Actinomycetes</taxon>
        <taxon>Micrococcales</taxon>
        <taxon>Ruaniaceae</taxon>
        <taxon>Occultella</taxon>
    </lineage>
</organism>
<dbReference type="PANTHER" id="PTHR43103">
    <property type="entry name" value="NUCLEOSIDE-DIPHOSPHATE-SUGAR EPIMERASE"/>
    <property type="match status" value="1"/>
</dbReference>
<dbReference type="RefSeq" id="WP_223408230.1">
    <property type="nucleotide sequence ID" value="NZ_JAGSHT010000016.1"/>
</dbReference>
<evidence type="ECO:0000256" key="3">
    <source>
        <dbReference type="ARBA" id="ARBA00023027"/>
    </source>
</evidence>
<dbReference type="InterPro" id="IPR036291">
    <property type="entry name" value="NAD(P)-bd_dom_sf"/>
</dbReference>
<protein>
    <submittedName>
        <fullName evidence="5">NAD(P)-dependent oxidoreductase</fullName>
    </submittedName>
</protein>
<evidence type="ECO:0000256" key="2">
    <source>
        <dbReference type="ARBA" id="ARBA00023002"/>
    </source>
</evidence>
<evidence type="ECO:0000313" key="6">
    <source>
        <dbReference type="Proteomes" id="UP000826651"/>
    </source>
</evidence>
<comment type="caution">
    <text evidence="5">The sequence shown here is derived from an EMBL/GenBank/DDBJ whole genome shotgun (WGS) entry which is preliminary data.</text>
</comment>
<dbReference type="PANTHER" id="PTHR43103:SF5">
    <property type="entry name" value="4-EPIMERASE, PUTATIVE (AFU_ORTHOLOGUE AFUA_7G00360)-RELATED"/>
    <property type="match status" value="1"/>
</dbReference>
<name>A0ABS7SF71_9MICO</name>
<keyword evidence="6" id="KW-1185">Reference proteome</keyword>
<dbReference type="EMBL" id="JAGSHT010000016">
    <property type="protein sequence ID" value="MBZ2197936.1"/>
    <property type="molecule type" value="Genomic_DNA"/>
</dbReference>
<evidence type="ECO:0000313" key="5">
    <source>
        <dbReference type="EMBL" id="MBZ2197936.1"/>
    </source>
</evidence>
<dbReference type="Gene3D" id="3.40.50.720">
    <property type="entry name" value="NAD(P)-binding Rossmann-like Domain"/>
    <property type="match status" value="1"/>
</dbReference>
<dbReference type="Pfam" id="PF01370">
    <property type="entry name" value="Epimerase"/>
    <property type="match status" value="1"/>
</dbReference>
<keyword evidence="3" id="KW-0520">NAD</keyword>
<dbReference type="InterPro" id="IPR001509">
    <property type="entry name" value="Epimerase_deHydtase"/>
</dbReference>